<evidence type="ECO:0000313" key="2">
    <source>
        <dbReference type="EMBL" id="CAK9182029.1"/>
    </source>
</evidence>
<sequence length="111" mass="12610">MRRMPSVLEHMRINFIGLPIESGKLDIHLLLSIIEKDYGCSSTQFSQSSWVLASLQFLSMALYFLSFVQCIGFTDKESIHLTYQKGYTTFQSLNQAIQSPYLVGLSVSLSY</sequence>
<accession>A0ABC8UMF3</accession>
<reference evidence="2 3" key="1">
    <citation type="submission" date="2024-02" db="EMBL/GenBank/DDBJ databases">
        <authorList>
            <person name="Vignale AGUSTIN F."/>
            <person name="Sosa J E."/>
            <person name="Modenutti C."/>
        </authorList>
    </citation>
    <scope>NUCLEOTIDE SEQUENCE [LARGE SCALE GENOMIC DNA]</scope>
</reference>
<keyword evidence="3" id="KW-1185">Reference proteome</keyword>
<name>A0ABC8UMF3_9AQUA</name>
<evidence type="ECO:0000313" key="1">
    <source>
        <dbReference type="EMBL" id="CAK9134638.1"/>
    </source>
</evidence>
<dbReference type="AlphaFoldDB" id="A0ABC8UMF3"/>
<organism evidence="2 3">
    <name type="scientific">Ilex paraguariensis</name>
    <name type="common">yerba mate</name>
    <dbReference type="NCBI Taxonomy" id="185542"/>
    <lineage>
        <taxon>Eukaryota</taxon>
        <taxon>Viridiplantae</taxon>
        <taxon>Streptophyta</taxon>
        <taxon>Embryophyta</taxon>
        <taxon>Tracheophyta</taxon>
        <taxon>Spermatophyta</taxon>
        <taxon>Magnoliopsida</taxon>
        <taxon>eudicotyledons</taxon>
        <taxon>Gunneridae</taxon>
        <taxon>Pentapetalae</taxon>
        <taxon>asterids</taxon>
        <taxon>campanulids</taxon>
        <taxon>Aquifoliales</taxon>
        <taxon>Aquifoliaceae</taxon>
        <taxon>Ilex</taxon>
    </lineage>
</organism>
<protein>
    <recommendedName>
        <fullName evidence="4">NADH-plastoquinone oxidoreductase subunit 5</fullName>
    </recommendedName>
</protein>
<comment type="caution">
    <text evidence="2">The sequence shown here is derived from an EMBL/GenBank/DDBJ whole genome shotgun (WGS) entry which is preliminary data.</text>
</comment>
<gene>
    <name evidence="1" type="ORF">ILEXP_LOCUS1571</name>
    <name evidence="2" type="ORF">ILEXP_LOCUS52153</name>
</gene>
<dbReference type="EMBL" id="CAUOFW020008216">
    <property type="protein sequence ID" value="CAK9182029.1"/>
    <property type="molecule type" value="Genomic_DNA"/>
</dbReference>
<proteinExistence type="predicted"/>
<dbReference type="Proteomes" id="UP001642360">
    <property type="component" value="Unassembled WGS sequence"/>
</dbReference>
<evidence type="ECO:0008006" key="4">
    <source>
        <dbReference type="Google" id="ProtNLM"/>
    </source>
</evidence>
<dbReference type="EMBL" id="CAUOFW020000547">
    <property type="protein sequence ID" value="CAK9134638.1"/>
    <property type="molecule type" value="Genomic_DNA"/>
</dbReference>
<evidence type="ECO:0000313" key="3">
    <source>
        <dbReference type="Proteomes" id="UP001642360"/>
    </source>
</evidence>